<dbReference type="PIRSF" id="PIRSF000521">
    <property type="entry name" value="Transaminase_4ab_Lys_Orn"/>
    <property type="match status" value="1"/>
</dbReference>
<evidence type="ECO:0000256" key="9">
    <source>
        <dbReference type="RuleBase" id="RU003560"/>
    </source>
</evidence>
<dbReference type="InterPro" id="IPR015421">
    <property type="entry name" value="PyrdxlP-dep_Trfase_major"/>
</dbReference>
<dbReference type="InterPro" id="IPR015422">
    <property type="entry name" value="PyrdxlP-dep_Trfase_small"/>
</dbReference>
<dbReference type="InterPro" id="IPR015424">
    <property type="entry name" value="PyrdxlP-dep_Trfase"/>
</dbReference>
<evidence type="ECO:0000256" key="5">
    <source>
        <dbReference type="ARBA" id="ARBA00022650"/>
    </source>
</evidence>
<evidence type="ECO:0000256" key="2">
    <source>
        <dbReference type="ARBA" id="ARBA00004998"/>
    </source>
</evidence>
<accession>A0A1A2RS10</accession>
<dbReference type="PANTHER" id="PTHR11986:SF18">
    <property type="entry name" value="ORNITHINE AMINOTRANSFERASE, MITOCHONDRIAL"/>
    <property type="match status" value="1"/>
</dbReference>
<dbReference type="Gene3D" id="3.90.1150.10">
    <property type="entry name" value="Aspartate Aminotransferase, domain 1"/>
    <property type="match status" value="1"/>
</dbReference>
<dbReference type="Pfam" id="PF00202">
    <property type="entry name" value="Aminotran_3"/>
    <property type="match status" value="1"/>
</dbReference>
<evidence type="ECO:0000256" key="8">
    <source>
        <dbReference type="ARBA" id="ARBA00030587"/>
    </source>
</evidence>
<dbReference type="Gene3D" id="3.40.640.10">
    <property type="entry name" value="Type I PLP-dependent aspartate aminotransferase-like (Major domain)"/>
    <property type="match status" value="1"/>
</dbReference>
<comment type="cofactor">
    <cofactor evidence="1">
        <name>pyridoxal 5'-phosphate</name>
        <dbReference type="ChEBI" id="CHEBI:597326"/>
    </cofactor>
</comment>
<evidence type="ECO:0000256" key="7">
    <source>
        <dbReference type="ARBA" id="ARBA00022898"/>
    </source>
</evidence>
<organism evidence="10 11">
    <name type="scientific">Mycobacterium colombiense</name>
    <dbReference type="NCBI Taxonomy" id="339268"/>
    <lineage>
        <taxon>Bacteria</taxon>
        <taxon>Bacillati</taxon>
        <taxon>Actinomycetota</taxon>
        <taxon>Actinomycetes</taxon>
        <taxon>Mycobacteriales</taxon>
        <taxon>Mycobacteriaceae</taxon>
        <taxon>Mycobacterium</taxon>
        <taxon>Mycobacterium avium complex (MAC)</taxon>
    </lineage>
</organism>
<comment type="pathway">
    <text evidence="2">Amino-acid biosynthesis; L-proline biosynthesis; L-glutamate 5-semialdehyde from L-ornithine: step 1/1.</text>
</comment>
<comment type="similarity">
    <text evidence="9">Belongs to the class-III pyridoxal-phosphate-dependent aminotransferase family.</text>
</comment>
<dbReference type="GO" id="GO:0042802">
    <property type="term" value="F:identical protein binding"/>
    <property type="evidence" value="ECO:0007669"/>
    <property type="project" value="TreeGrafter"/>
</dbReference>
<evidence type="ECO:0000313" key="10">
    <source>
        <dbReference type="EMBL" id="OBH54773.1"/>
    </source>
</evidence>
<dbReference type="GO" id="GO:0004587">
    <property type="term" value="F:ornithine aminotransferase activity"/>
    <property type="evidence" value="ECO:0007669"/>
    <property type="project" value="UniProtKB-EC"/>
</dbReference>
<dbReference type="GO" id="GO:0030170">
    <property type="term" value="F:pyridoxal phosphate binding"/>
    <property type="evidence" value="ECO:0007669"/>
    <property type="project" value="InterPro"/>
</dbReference>
<name>A0A1A2RS10_9MYCO</name>
<evidence type="ECO:0000256" key="6">
    <source>
        <dbReference type="ARBA" id="ARBA00022679"/>
    </source>
</evidence>
<dbReference type="EMBL" id="LZJS01000146">
    <property type="protein sequence ID" value="OBH54773.1"/>
    <property type="molecule type" value="Genomic_DNA"/>
</dbReference>
<dbReference type="CDD" id="cd00610">
    <property type="entry name" value="OAT_like"/>
    <property type="match status" value="1"/>
</dbReference>
<dbReference type="UniPathway" id="UPA00098">
    <property type="reaction ID" value="UER00358"/>
</dbReference>
<dbReference type="Proteomes" id="UP000093861">
    <property type="component" value="Unassembled WGS sequence"/>
</dbReference>
<dbReference type="InterPro" id="IPR010164">
    <property type="entry name" value="Orn_aminotrans"/>
</dbReference>
<sequence>MTILDAQTSQKVTANRIDSAIRLVERRAAHNYSPIPIVAASAEGAWITDIDGRRYLDCLSAYSAVNFGHRNPEITATAHAQLDTVTLVSRAFHSDKLGPFCAALAYLCDKDMVLPMNSGAEAVESGIKVARKWGADVKGVPVDQANIIVADNNFHGRTISIVSFSSDPAARNGFGPFTPGFRSVPFGDAAALAQAIDDNTVAVLLEPIQGEAGIIVPPDDYLPAVRALCSEHNVLMIADEIQSGLARTGYTFACDRWRVIPDVYLLGKALGGGVVPLSAVVADRDVLGVLHPGEHGSTFGGNPLAAAIGTTVVSMLARGEFQARATALGAHLHRRLRQLIGHGVQEIRGLGLWAGVDIDPSLGTGKEVSLRLADHGVLVKDTHGSTLRFAPPLVVTAQEIEWAVGRLAAVLREAAS</sequence>
<dbReference type="RefSeq" id="WP_064953809.1">
    <property type="nucleotide sequence ID" value="NZ_LZJS01000146.1"/>
</dbReference>
<protein>
    <recommendedName>
        <fullName evidence="3">ornithine aminotransferase</fullName>
        <ecNumber evidence="3">2.6.1.13</ecNumber>
    </recommendedName>
    <alternativeName>
        <fullName evidence="8">Ornithine--oxo-acid aminotransferase</fullName>
    </alternativeName>
</protein>
<dbReference type="GO" id="GO:0055129">
    <property type="term" value="P:L-proline biosynthetic process"/>
    <property type="evidence" value="ECO:0007669"/>
    <property type="project" value="UniProtKB-UniPathway"/>
</dbReference>
<proteinExistence type="inferred from homology"/>
<reference evidence="10 11" key="1">
    <citation type="submission" date="2016-06" db="EMBL/GenBank/DDBJ databases">
        <authorList>
            <person name="Kjaerup R.B."/>
            <person name="Dalgaard T.S."/>
            <person name="Juul-Madsen H.R."/>
        </authorList>
    </citation>
    <scope>NUCLEOTIDE SEQUENCE [LARGE SCALE GENOMIC DNA]</scope>
    <source>
        <strain evidence="10 11">E2464</strain>
    </source>
</reference>
<keyword evidence="7 9" id="KW-0663">Pyridoxal phosphate</keyword>
<dbReference type="NCBIfam" id="TIGR01885">
    <property type="entry name" value="Orn_aminotrans"/>
    <property type="match status" value="1"/>
</dbReference>
<dbReference type="EC" id="2.6.1.13" evidence="3"/>
<keyword evidence="5" id="KW-0641">Proline biosynthesis</keyword>
<evidence type="ECO:0000256" key="4">
    <source>
        <dbReference type="ARBA" id="ARBA00022576"/>
    </source>
</evidence>
<dbReference type="PROSITE" id="PS00600">
    <property type="entry name" value="AA_TRANSFER_CLASS_3"/>
    <property type="match status" value="1"/>
</dbReference>
<dbReference type="PANTHER" id="PTHR11986">
    <property type="entry name" value="AMINOTRANSFERASE CLASS III"/>
    <property type="match status" value="1"/>
</dbReference>
<dbReference type="InterPro" id="IPR050103">
    <property type="entry name" value="Class-III_PLP-dep_AT"/>
</dbReference>
<dbReference type="FunFam" id="3.40.640.10:FF:000011">
    <property type="entry name" value="Ornithine aminotransferase"/>
    <property type="match status" value="1"/>
</dbReference>
<gene>
    <name evidence="10" type="ORF">A5685_11500</name>
</gene>
<dbReference type="AlphaFoldDB" id="A0A1A2RS10"/>
<dbReference type="SUPFAM" id="SSF53383">
    <property type="entry name" value="PLP-dependent transferases"/>
    <property type="match status" value="1"/>
</dbReference>
<evidence type="ECO:0000256" key="3">
    <source>
        <dbReference type="ARBA" id="ARBA00012924"/>
    </source>
</evidence>
<keyword evidence="6" id="KW-0808">Transferase</keyword>
<evidence type="ECO:0000313" key="11">
    <source>
        <dbReference type="Proteomes" id="UP000093861"/>
    </source>
</evidence>
<keyword evidence="4" id="KW-0032">Aminotransferase</keyword>
<dbReference type="InterPro" id="IPR005814">
    <property type="entry name" value="Aminotrans_3"/>
</dbReference>
<dbReference type="InterPro" id="IPR049704">
    <property type="entry name" value="Aminotrans_3_PPA_site"/>
</dbReference>
<comment type="caution">
    <text evidence="10">The sequence shown here is derived from an EMBL/GenBank/DDBJ whole genome shotgun (WGS) entry which is preliminary data.</text>
</comment>
<evidence type="ECO:0000256" key="1">
    <source>
        <dbReference type="ARBA" id="ARBA00001933"/>
    </source>
</evidence>
<keyword evidence="5" id="KW-0028">Amino-acid biosynthesis</keyword>